<protein>
    <submittedName>
        <fullName evidence="2">Transposase IS66 family protein</fullName>
    </submittedName>
</protein>
<organism evidence="2 3">
    <name type="scientific">Succinivibrio dextrinosolvens</name>
    <dbReference type="NCBI Taxonomy" id="83771"/>
    <lineage>
        <taxon>Bacteria</taxon>
        <taxon>Pseudomonadati</taxon>
        <taxon>Pseudomonadota</taxon>
        <taxon>Gammaproteobacteria</taxon>
        <taxon>Aeromonadales</taxon>
        <taxon>Succinivibrionaceae</taxon>
        <taxon>Succinivibrio</taxon>
    </lineage>
</organism>
<gene>
    <name evidence="2" type="ORF">SAMN04487865_11671</name>
</gene>
<evidence type="ECO:0000313" key="3">
    <source>
        <dbReference type="Proteomes" id="UP000243374"/>
    </source>
</evidence>
<dbReference type="Pfam" id="PF03050">
    <property type="entry name" value="DDE_Tnp_IS66"/>
    <property type="match status" value="1"/>
</dbReference>
<name>A0A662ZFK2_9GAMM</name>
<evidence type="ECO:0000259" key="1">
    <source>
        <dbReference type="Pfam" id="PF03050"/>
    </source>
</evidence>
<accession>A0A662ZFK2</accession>
<dbReference type="OrthoDB" id="9800877at2"/>
<feature type="domain" description="Transposase IS66 central" evidence="1">
    <location>
        <begin position="2"/>
        <end position="187"/>
    </location>
</feature>
<dbReference type="EMBL" id="FOSF01000167">
    <property type="protein sequence ID" value="SFK63770.1"/>
    <property type="molecule type" value="Genomic_DNA"/>
</dbReference>
<sequence length="189" mass="22049">MVLTDGNQTYDKVLKELSATHAYCYAHLRRAVLNDLTDMKLKDLFQELISDRSCYEEVSKKFPEFGKKHEISDEEGLMMALFFNINCLFALEHDLDITQDDYLEQVKEIRTRHSSFFINNIEEIVKELAQKSVHVIERNGIKNYKSNKQEVYGNSIAYALKRLEGLKQFLSDPEIPLTNSLCERGFRDL</sequence>
<dbReference type="Proteomes" id="UP000243374">
    <property type="component" value="Unassembled WGS sequence"/>
</dbReference>
<evidence type="ECO:0000313" key="2">
    <source>
        <dbReference type="EMBL" id="SFK63770.1"/>
    </source>
</evidence>
<proteinExistence type="predicted"/>
<dbReference type="InterPro" id="IPR004291">
    <property type="entry name" value="Transposase_IS66_central"/>
</dbReference>
<reference evidence="2 3" key="1">
    <citation type="submission" date="2016-10" db="EMBL/GenBank/DDBJ databases">
        <authorList>
            <person name="Varghese N."/>
            <person name="Submissions S."/>
        </authorList>
    </citation>
    <scope>NUCLEOTIDE SEQUENCE [LARGE SCALE GENOMIC DNA]</scope>
    <source>
        <strain evidence="2 3">22B</strain>
    </source>
</reference>
<dbReference type="AlphaFoldDB" id="A0A662ZFK2"/>
<keyword evidence="3" id="KW-1185">Reference proteome</keyword>